<gene>
    <name evidence="7" type="ORF">ACFQWG_00285</name>
</gene>
<dbReference type="PANTHER" id="PTHR11101:SF80">
    <property type="entry name" value="PHOSPHATE TRANSPORTER"/>
    <property type="match status" value="1"/>
</dbReference>
<evidence type="ECO:0000256" key="3">
    <source>
        <dbReference type="ARBA" id="ARBA00022692"/>
    </source>
</evidence>
<keyword evidence="3 6" id="KW-0812">Transmembrane</keyword>
<dbReference type="Proteomes" id="UP001596527">
    <property type="component" value="Unassembled WGS sequence"/>
</dbReference>
<sequence>MDLNLVLVLLVIGIALAFDFTNGFHDAANAIATSVSTRALTPRVALLMAAAMNVIGALLGTEVAKTIGEGIIDISVYSTSSDVTMQREGLIIVLGALLGAAAWNLVTWWFGLPSSSSHALIGGLVGAGLMASATVKWGGILTHVIIPMFASPVIGFVLGYVVMKIVMRLLANAPYHRTMRRFRLAQTVSAAAMALGHGLQDAQKTMGVIVMALVAGGYGEHHNIFDPATGDMTIPLWVKLCAAGAISLGTYSGGWRIMRTLGRRIIDLDPARGFVAETVSATILYLSAYVLHAPISTTHTITSAILGVGSTRRFSAVRWGVAGNIVGAWFLTLPAAGAVAAVMYLVVHAIVM</sequence>
<evidence type="ECO:0000256" key="1">
    <source>
        <dbReference type="ARBA" id="ARBA00004141"/>
    </source>
</evidence>
<feature type="transmembrane region" description="Helical" evidence="6">
    <location>
        <begin position="234"/>
        <end position="253"/>
    </location>
</feature>
<dbReference type="Pfam" id="PF01384">
    <property type="entry name" value="PHO4"/>
    <property type="match status" value="1"/>
</dbReference>
<keyword evidence="2" id="KW-0813">Transport</keyword>
<evidence type="ECO:0000256" key="2">
    <source>
        <dbReference type="ARBA" id="ARBA00022448"/>
    </source>
</evidence>
<proteinExistence type="predicted"/>
<dbReference type="EMBL" id="JBHTEF010000001">
    <property type="protein sequence ID" value="MFC7579673.1"/>
    <property type="molecule type" value="Genomic_DNA"/>
</dbReference>
<comment type="subcellular location">
    <subcellularLocation>
        <location evidence="1">Membrane</location>
        <topology evidence="1">Multi-pass membrane protein</topology>
    </subcellularLocation>
</comment>
<keyword evidence="4 6" id="KW-1133">Transmembrane helix</keyword>
<feature type="transmembrane region" description="Helical" evidence="6">
    <location>
        <begin position="140"/>
        <end position="162"/>
    </location>
</feature>
<organism evidence="7 8">
    <name type="scientific">Schaalia naturae</name>
    <dbReference type="NCBI Taxonomy" id="635203"/>
    <lineage>
        <taxon>Bacteria</taxon>
        <taxon>Bacillati</taxon>
        <taxon>Actinomycetota</taxon>
        <taxon>Actinomycetes</taxon>
        <taxon>Actinomycetales</taxon>
        <taxon>Actinomycetaceae</taxon>
        <taxon>Schaalia</taxon>
    </lineage>
</organism>
<evidence type="ECO:0000256" key="6">
    <source>
        <dbReference type="SAM" id="Phobius"/>
    </source>
</evidence>
<protein>
    <submittedName>
        <fullName evidence="7">Anion permease</fullName>
    </submittedName>
</protein>
<accession>A0ABW2SJB6</accession>
<feature type="transmembrane region" description="Helical" evidence="6">
    <location>
        <begin position="182"/>
        <end position="199"/>
    </location>
</feature>
<evidence type="ECO:0000256" key="5">
    <source>
        <dbReference type="ARBA" id="ARBA00023136"/>
    </source>
</evidence>
<reference evidence="8" key="1">
    <citation type="journal article" date="2019" name="Int. J. Syst. Evol. Microbiol.">
        <title>The Global Catalogue of Microorganisms (GCM) 10K type strain sequencing project: providing services to taxonomists for standard genome sequencing and annotation.</title>
        <authorList>
            <consortium name="The Broad Institute Genomics Platform"/>
            <consortium name="The Broad Institute Genome Sequencing Center for Infectious Disease"/>
            <person name="Wu L."/>
            <person name="Ma J."/>
        </authorList>
    </citation>
    <scope>NUCLEOTIDE SEQUENCE [LARGE SCALE GENOMIC DNA]</scope>
    <source>
        <strain evidence="8">CCUG 56698</strain>
    </source>
</reference>
<evidence type="ECO:0000313" key="7">
    <source>
        <dbReference type="EMBL" id="MFC7579673.1"/>
    </source>
</evidence>
<dbReference type="InterPro" id="IPR001204">
    <property type="entry name" value="Phos_transporter"/>
</dbReference>
<evidence type="ECO:0000256" key="4">
    <source>
        <dbReference type="ARBA" id="ARBA00022989"/>
    </source>
</evidence>
<dbReference type="RefSeq" id="WP_380971091.1">
    <property type="nucleotide sequence ID" value="NZ_JBHTEF010000001.1"/>
</dbReference>
<keyword evidence="8" id="KW-1185">Reference proteome</keyword>
<feature type="transmembrane region" description="Helical" evidence="6">
    <location>
        <begin position="328"/>
        <end position="351"/>
    </location>
</feature>
<feature type="transmembrane region" description="Helical" evidence="6">
    <location>
        <begin position="90"/>
        <end position="110"/>
    </location>
</feature>
<comment type="caution">
    <text evidence="7">The sequence shown here is derived from an EMBL/GenBank/DDBJ whole genome shotgun (WGS) entry which is preliminary data.</text>
</comment>
<dbReference type="PANTHER" id="PTHR11101">
    <property type="entry name" value="PHOSPHATE TRANSPORTER"/>
    <property type="match status" value="1"/>
</dbReference>
<name>A0ABW2SJB6_9ACTO</name>
<evidence type="ECO:0000313" key="8">
    <source>
        <dbReference type="Proteomes" id="UP001596527"/>
    </source>
</evidence>
<keyword evidence="5 6" id="KW-0472">Membrane</keyword>
<feature type="transmembrane region" description="Helical" evidence="6">
    <location>
        <begin position="41"/>
        <end position="59"/>
    </location>
</feature>